<dbReference type="EMBL" id="JPYI02000021">
    <property type="protein sequence ID" value="OQP81608.1"/>
    <property type="molecule type" value="Genomic_DNA"/>
</dbReference>
<dbReference type="Pfam" id="PF13391">
    <property type="entry name" value="HNH_2"/>
    <property type="match status" value="1"/>
</dbReference>
<name>A0A1V9HFI2_9XANT</name>
<accession>A0A1V9HFI2</accession>
<reference evidence="2 3" key="2">
    <citation type="journal article" date="2017" name="Plant Pathol.">
        <title>Pathogenicity and virulence gene content of Xanthomonas strains infecting Araceae, formerly known as Xanthomonas axonopodis pv. dieffenbachiae.</title>
        <authorList>
            <person name="Constantin E.C."/>
            <person name="Haegeman A."/>
            <person name="Van Vaerenbergh J."/>
            <person name="Baeyen S."/>
            <person name="Van Malderghem C."/>
            <person name="Maes M."/>
            <person name="Cottyn B."/>
        </authorList>
    </citation>
    <scope>NUCLEOTIDE SEQUENCE [LARGE SCALE GENOMIC DNA]</scope>
    <source>
        <strain evidence="2 3">LMG 25940</strain>
    </source>
</reference>
<evidence type="ECO:0000313" key="2">
    <source>
        <dbReference type="EMBL" id="OQP81608.1"/>
    </source>
</evidence>
<proteinExistence type="predicted"/>
<comment type="caution">
    <text evidence="2">The sequence shown here is derived from an EMBL/GenBank/DDBJ whole genome shotgun (WGS) entry which is preliminary data.</text>
</comment>
<evidence type="ECO:0000313" key="3">
    <source>
        <dbReference type="Proteomes" id="UP000050546"/>
    </source>
</evidence>
<keyword evidence="2" id="KW-0255">Endonuclease</keyword>
<sequence>MTHAVFTASESSAYDDRIEERYHFPSTYLRAVNAALGDLIIYYEPRRTSGPHSATRRSAYFACARLLSVDPDPMHQDYFYARLGEFIEFDRAVPFSQNGHYYEAMLKKEDGSTNKGAFGRSVRGISPEEFDAIVRLGMSAPIESWERQDSAIDSIGHRISEHEAPLYAERSVVQRLTNRTFRDVAFRRHVRIAYENTCSVTGLRLINGGGRPEVQAAHIRPVEANGPDTVRNGIALTGTAHWLFDRGLISISPTYDILVSPQGMPDELDRLIVRDRRLILPKDLELRPHQAYLEWHRQNRFKI</sequence>
<dbReference type="AlphaFoldDB" id="A0A1V9HFI2"/>
<keyword evidence="2" id="KW-0378">Hydrolase</keyword>
<protein>
    <submittedName>
        <fullName evidence="2">Restriction endonuclease</fullName>
    </submittedName>
</protein>
<gene>
    <name evidence="2" type="ORF">IM53_005460</name>
</gene>
<dbReference type="RefSeq" id="WP_057679149.1">
    <property type="nucleotide sequence ID" value="NZ_JAGHVR010000001.1"/>
</dbReference>
<feature type="domain" description="HNH nuclease" evidence="1">
    <location>
        <begin position="198"/>
        <end position="251"/>
    </location>
</feature>
<organism evidence="2 3">
    <name type="scientific">Xanthomonas phaseoli pv. dieffenbachiae</name>
    <dbReference type="NCBI Taxonomy" id="92828"/>
    <lineage>
        <taxon>Bacteria</taxon>
        <taxon>Pseudomonadati</taxon>
        <taxon>Pseudomonadota</taxon>
        <taxon>Gammaproteobacteria</taxon>
        <taxon>Lysobacterales</taxon>
        <taxon>Lysobacteraceae</taxon>
        <taxon>Xanthomonas</taxon>
    </lineage>
</organism>
<dbReference type="Proteomes" id="UP000050546">
    <property type="component" value="Unassembled WGS sequence"/>
</dbReference>
<keyword evidence="2" id="KW-0540">Nuclease</keyword>
<reference evidence="2 3" key="1">
    <citation type="journal article" date="2016" name="Plant Pathol.">
        <title>Genetic characterization of strains named as Xanthomonas axonopodis pv. dieffenbachiae leads to a taxonomic revision of the X. axonopodis species complex.</title>
        <authorList>
            <person name="Constantin E.C."/>
            <person name="Cleenwerck I."/>
            <person name="Maes M."/>
            <person name="Baeyen S."/>
            <person name="Van Malderghem C."/>
            <person name="De Vos P."/>
            <person name="Cottyn B."/>
        </authorList>
    </citation>
    <scope>NUCLEOTIDE SEQUENCE [LARGE SCALE GENOMIC DNA]</scope>
    <source>
        <strain evidence="2 3">LMG 25940</strain>
    </source>
</reference>
<evidence type="ECO:0000259" key="1">
    <source>
        <dbReference type="Pfam" id="PF13391"/>
    </source>
</evidence>
<dbReference type="GO" id="GO:0004519">
    <property type="term" value="F:endonuclease activity"/>
    <property type="evidence" value="ECO:0007669"/>
    <property type="project" value="UniProtKB-KW"/>
</dbReference>
<dbReference type="InterPro" id="IPR003615">
    <property type="entry name" value="HNH_nuc"/>
</dbReference>